<dbReference type="SMART" id="SM00468">
    <property type="entry name" value="PreSET"/>
    <property type="match status" value="1"/>
</dbReference>
<gene>
    <name evidence="10" type="ORF">FA13DRAFT_1633911</name>
</gene>
<keyword evidence="2" id="KW-0158">Chromosome</keyword>
<comment type="subcellular location">
    <subcellularLocation>
        <location evidence="1">Chromosome</location>
    </subcellularLocation>
</comment>
<dbReference type="Pfam" id="PF00856">
    <property type="entry name" value="SET"/>
    <property type="match status" value="1"/>
</dbReference>
<evidence type="ECO:0000256" key="3">
    <source>
        <dbReference type="ARBA" id="ARBA00022603"/>
    </source>
</evidence>
<accession>A0A4Y7T176</accession>
<evidence type="ECO:0000256" key="2">
    <source>
        <dbReference type="ARBA" id="ARBA00022454"/>
    </source>
</evidence>
<dbReference type="Pfam" id="PF05033">
    <property type="entry name" value="Pre-SET"/>
    <property type="match status" value="1"/>
</dbReference>
<evidence type="ECO:0000256" key="4">
    <source>
        <dbReference type="ARBA" id="ARBA00022679"/>
    </source>
</evidence>
<name>A0A4Y7T176_COPMI</name>
<evidence type="ECO:0000256" key="7">
    <source>
        <dbReference type="ARBA" id="ARBA00022833"/>
    </source>
</evidence>
<dbReference type="PROSITE" id="PS50280">
    <property type="entry name" value="SET"/>
    <property type="match status" value="1"/>
</dbReference>
<dbReference type="AlphaFoldDB" id="A0A4Y7T176"/>
<dbReference type="GO" id="GO:0005634">
    <property type="term" value="C:nucleus"/>
    <property type="evidence" value="ECO:0007669"/>
    <property type="project" value="InterPro"/>
</dbReference>
<dbReference type="SUPFAM" id="SSF82199">
    <property type="entry name" value="SET domain"/>
    <property type="match status" value="1"/>
</dbReference>
<keyword evidence="3" id="KW-0489">Methyltransferase</keyword>
<dbReference type="PANTHER" id="PTHR46223:SF3">
    <property type="entry name" value="HISTONE-LYSINE N-METHYLTRANSFERASE SET-23"/>
    <property type="match status" value="1"/>
</dbReference>
<feature type="domain" description="SET" evidence="8">
    <location>
        <begin position="140"/>
        <end position="271"/>
    </location>
</feature>
<dbReference type="PANTHER" id="PTHR46223">
    <property type="entry name" value="HISTONE-LYSINE N-METHYLTRANSFERASE SUV39H"/>
    <property type="match status" value="1"/>
</dbReference>
<keyword evidence="4" id="KW-0808">Transferase</keyword>
<reference evidence="10 11" key="1">
    <citation type="journal article" date="2019" name="Nat. Ecol. Evol.">
        <title>Megaphylogeny resolves global patterns of mushroom evolution.</title>
        <authorList>
            <person name="Varga T."/>
            <person name="Krizsan K."/>
            <person name="Foldi C."/>
            <person name="Dima B."/>
            <person name="Sanchez-Garcia M."/>
            <person name="Sanchez-Ramirez S."/>
            <person name="Szollosi G.J."/>
            <person name="Szarkandi J.G."/>
            <person name="Papp V."/>
            <person name="Albert L."/>
            <person name="Andreopoulos W."/>
            <person name="Angelini C."/>
            <person name="Antonin V."/>
            <person name="Barry K.W."/>
            <person name="Bougher N.L."/>
            <person name="Buchanan P."/>
            <person name="Buyck B."/>
            <person name="Bense V."/>
            <person name="Catcheside P."/>
            <person name="Chovatia M."/>
            <person name="Cooper J."/>
            <person name="Damon W."/>
            <person name="Desjardin D."/>
            <person name="Finy P."/>
            <person name="Geml J."/>
            <person name="Haridas S."/>
            <person name="Hughes K."/>
            <person name="Justo A."/>
            <person name="Karasinski D."/>
            <person name="Kautmanova I."/>
            <person name="Kiss B."/>
            <person name="Kocsube S."/>
            <person name="Kotiranta H."/>
            <person name="LaButti K.M."/>
            <person name="Lechner B.E."/>
            <person name="Liimatainen K."/>
            <person name="Lipzen A."/>
            <person name="Lukacs Z."/>
            <person name="Mihaltcheva S."/>
            <person name="Morgado L.N."/>
            <person name="Niskanen T."/>
            <person name="Noordeloos M.E."/>
            <person name="Ohm R.A."/>
            <person name="Ortiz-Santana B."/>
            <person name="Ovrebo C."/>
            <person name="Racz N."/>
            <person name="Riley R."/>
            <person name="Savchenko A."/>
            <person name="Shiryaev A."/>
            <person name="Soop K."/>
            <person name="Spirin V."/>
            <person name="Szebenyi C."/>
            <person name="Tomsovsky M."/>
            <person name="Tulloss R.E."/>
            <person name="Uehling J."/>
            <person name="Grigoriev I.V."/>
            <person name="Vagvolgyi C."/>
            <person name="Papp T."/>
            <person name="Martin F.M."/>
            <person name="Miettinen O."/>
            <person name="Hibbett D.S."/>
            <person name="Nagy L.G."/>
        </authorList>
    </citation>
    <scope>NUCLEOTIDE SEQUENCE [LARGE SCALE GENOMIC DNA]</scope>
    <source>
        <strain evidence="10 11">FP101781</strain>
    </source>
</reference>
<dbReference type="STRING" id="71717.A0A4Y7T176"/>
<dbReference type="PROSITE" id="PS50867">
    <property type="entry name" value="PRE_SET"/>
    <property type="match status" value="1"/>
</dbReference>
<dbReference type="Proteomes" id="UP000298030">
    <property type="component" value="Unassembled WGS sequence"/>
</dbReference>
<dbReference type="InterPro" id="IPR001214">
    <property type="entry name" value="SET_dom"/>
</dbReference>
<dbReference type="Gene3D" id="2.170.270.10">
    <property type="entry name" value="SET domain"/>
    <property type="match status" value="1"/>
</dbReference>
<dbReference type="GO" id="GO:0005694">
    <property type="term" value="C:chromosome"/>
    <property type="evidence" value="ECO:0007669"/>
    <property type="project" value="UniProtKB-SubCell"/>
</dbReference>
<evidence type="ECO:0000259" key="9">
    <source>
        <dbReference type="PROSITE" id="PS50867"/>
    </source>
</evidence>
<evidence type="ECO:0000313" key="11">
    <source>
        <dbReference type="Proteomes" id="UP000298030"/>
    </source>
</evidence>
<keyword evidence="6" id="KW-0479">Metal-binding</keyword>
<organism evidence="10 11">
    <name type="scientific">Coprinellus micaceus</name>
    <name type="common">Glistening ink-cap mushroom</name>
    <name type="synonym">Coprinus micaceus</name>
    <dbReference type="NCBI Taxonomy" id="71717"/>
    <lineage>
        <taxon>Eukaryota</taxon>
        <taxon>Fungi</taxon>
        <taxon>Dikarya</taxon>
        <taxon>Basidiomycota</taxon>
        <taxon>Agaricomycotina</taxon>
        <taxon>Agaricomycetes</taxon>
        <taxon>Agaricomycetidae</taxon>
        <taxon>Agaricales</taxon>
        <taxon>Agaricineae</taxon>
        <taxon>Psathyrellaceae</taxon>
        <taxon>Coprinellus</taxon>
    </lineage>
</organism>
<keyword evidence="11" id="KW-1185">Reference proteome</keyword>
<dbReference type="OrthoDB" id="308383at2759"/>
<evidence type="ECO:0000256" key="5">
    <source>
        <dbReference type="ARBA" id="ARBA00022691"/>
    </source>
</evidence>
<dbReference type="EMBL" id="QPFP01000036">
    <property type="protein sequence ID" value="TEB27917.1"/>
    <property type="molecule type" value="Genomic_DNA"/>
</dbReference>
<proteinExistence type="predicted"/>
<protein>
    <submittedName>
        <fullName evidence="10">SET domain-containing protein</fullName>
    </submittedName>
</protein>
<dbReference type="SMART" id="SM00317">
    <property type="entry name" value="SET"/>
    <property type="match status" value="1"/>
</dbReference>
<dbReference type="InterPro" id="IPR046341">
    <property type="entry name" value="SET_dom_sf"/>
</dbReference>
<keyword evidence="5" id="KW-0949">S-adenosyl-L-methionine</keyword>
<evidence type="ECO:0000256" key="6">
    <source>
        <dbReference type="ARBA" id="ARBA00022723"/>
    </source>
</evidence>
<evidence type="ECO:0000259" key="8">
    <source>
        <dbReference type="PROSITE" id="PS50280"/>
    </source>
</evidence>
<dbReference type="InterPro" id="IPR050973">
    <property type="entry name" value="H3K9_Histone-Lys_N-MTase"/>
</dbReference>
<dbReference type="GO" id="GO:0032259">
    <property type="term" value="P:methylation"/>
    <property type="evidence" value="ECO:0007669"/>
    <property type="project" value="UniProtKB-KW"/>
</dbReference>
<evidence type="ECO:0000256" key="1">
    <source>
        <dbReference type="ARBA" id="ARBA00004286"/>
    </source>
</evidence>
<dbReference type="GO" id="GO:0008270">
    <property type="term" value="F:zinc ion binding"/>
    <property type="evidence" value="ECO:0007669"/>
    <property type="project" value="InterPro"/>
</dbReference>
<feature type="domain" description="Pre-SET" evidence="9">
    <location>
        <begin position="64"/>
        <end position="137"/>
    </location>
</feature>
<comment type="caution">
    <text evidence="10">The sequence shown here is derived from an EMBL/GenBank/DDBJ whole genome shotgun (WGS) entry which is preliminary data.</text>
</comment>
<dbReference type="GO" id="GO:0042054">
    <property type="term" value="F:histone methyltransferase activity"/>
    <property type="evidence" value="ECO:0007669"/>
    <property type="project" value="InterPro"/>
</dbReference>
<keyword evidence="7" id="KW-0862">Zinc</keyword>
<dbReference type="InterPro" id="IPR007728">
    <property type="entry name" value="Pre-SET_dom"/>
</dbReference>
<sequence length="319" mass="36442">MSGGTRQILSAHIAHNTREDEPNAPPIEILNKVDNDPAPPWEFWYTNQMYHGPGVPLPDGSKMKGCDCVGKCDPRSKTCQCVARQRVFFDGTDDHGLGFIYDKQRRLRPLLAGYAIWECNDLCGCDEDCMNRVVQRGRTVQVSIQKTENKGWGVFAGPKKIPRGTFLGVYAGEILNEEDSHVRGQVYEKWGRTYLFDIDFYYLERLEKKEPVYTVDAYHAGNFTRFLNHSCDPNAKLYACYINESYIAKPLLVVFSLRDIEPHEEICFSYTGIYPGEEDDDDRDAEAPAIKRAEWKKCYCGSANCCGEWIRCVLKLERG</sequence>
<evidence type="ECO:0000313" key="10">
    <source>
        <dbReference type="EMBL" id="TEB27917.1"/>
    </source>
</evidence>